<feature type="transmembrane region" description="Helical" evidence="1">
    <location>
        <begin position="113"/>
        <end position="131"/>
    </location>
</feature>
<feature type="transmembrane region" description="Helical" evidence="1">
    <location>
        <begin position="22"/>
        <end position="39"/>
    </location>
</feature>
<evidence type="ECO:0000313" key="4">
    <source>
        <dbReference type="Proteomes" id="UP000609879"/>
    </source>
</evidence>
<keyword evidence="4" id="KW-1185">Reference proteome</keyword>
<dbReference type="InterPro" id="IPR000160">
    <property type="entry name" value="GGDEF_dom"/>
</dbReference>
<evidence type="ECO:0000313" key="3">
    <source>
        <dbReference type="EMBL" id="GID78276.1"/>
    </source>
</evidence>
<dbReference type="Pfam" id="PF00990">
    <property type="entry name" value="GGDEF"/>
    <property type="match status" value="1"/>
</dbReference>
<dbReference type="Gene3D" id="3.30.70.270">
    <property type="match status" value="1"/>
</dbReference>
<keyword evidence="1" id="KW-1133">Transmembrane helix</keyword>
<name>A0ABQ3YE31_9ACTN</name>
<proteinExistence type="predicted"/>
<feature type="transmembrane region" description="Helical" evidence="1">
    <location>
        <begin position="178"/>
        <end position="196"/>
    </location>
</feature>
<dbReference type="InterPro" id="IPR029787">
    <property type="entry name" value="Nucleotide_cyclase"/>
</dbReference>
<dbReference type="InterPro" id="IPR043128">
    <property type="entry name" value="Rev_trsase/Diguanyl_cyclase"/>
</dbReference>
<dbReference type="PROSITE" id="PS50887">
    <property type="entry name" value="GGDEF"/>
    <property type="match status" value="1"/>
</dbReference>
<gene>
    <name evidence="3" type="ORF">Ade02nite_69170</name>
</gene>
<feature type="transmembrane region" description="Helical" evidence="1">
    <location>
        <begin position="246"/>
        <end position="265"/>
    </location>
</feature>
<evidence type="ECO:0000259" key="2">
    <source>
        <dbReference type="PROSITE" id="PS50887"/>
    </source>
</evidence>
<comment type="caution">
    <text evidence="3">The sequence shown here is derived from an EMBL/GenBank/DDBJ whole genome shotgun (WGS) entry which is preliminary data.</text>
</comment>
<organism evidence="3 4">
    <name type="scientific">Paractinoplanes deccanensis</name>
    <dbReference type="NCBI Taxonomy" id="113561"/>
    <lineage>
        <taxon>Bacteria</taxon>
        <taxon>Bacillati</taxon>
        <taxon>Actinomycetota</taxon>
        <taxon>Actinomycetes</taxon>
        <taxon>Micromonosporales</taxon>
        <taxon>Micromonosporaceae</taxon>
        <taxon>Paractinoplanes</taxon>
    </lineage>
</organism>
<dbReference type="EMBL" id="BOMI01000144">
    <property type="protein sequence ID" value="GID78276.1"/>
    <property type="molecule type" value="Genomic_DNA"/>
</dbReference>
<feature type="domain" description="GGDEF" evidence="2">
    <location>
        <begin position="333"/>
        <end position="466"/>
    </location>
</feature>
<dbReference type="SUPFAM" id="SSF55073">
    <property type="entry name" value="Nucleotide cyclase"/>
    <property type="match status" value="1"/>
</dbReference>
<dbReference type="SMART" id="SM00267">
    <property type="entry name" value="GGDEF"/>
    <property type="match status" value="1"/>
</dbReference>
<keyword evidence="1" id="KW-0812">Transmembrane</keyword>
<feature type="transmembrane region" description="Helical" evidence="1">
    <location>
        <begin position="271"/>
        <end position="289"/>
    </location>
</feature>
<evidence type="ECO:0000256" key="1">
    <source>
        <dbReference type="SAM" id="Phobius"/>
    </source>
</evidence>
<accession>A0ABQ3YE31</accession>
<feature type="transmembrane region" description="Helical" evidence="1">
    <location>
        <begin position="208"/>
        <end position="225"/>
    </location>
</feature>
<feature type="transmembrane region" description="Helical" evidence="1">
    <location>
        <begin position="51"/>
        <end position="72"/>
    </location>
</feature>
<dbReference type="CDD" id="cd01949">
    <property type="entry name" value="GGDEF"/>
    <property type="match status" value="1"/>
</dbReference>
<dbReference type="PANTHER" id="PTHR46663:SF2">
    <property type="entry name" value="GGDEF DOMAIN-CONTAINING PROTEIN"/>
    <property type="match status" value="1"/>
</dbReference>
<feature type="transmembrane region" description="Helical" evidence="1">
    <location>
        <begin position="84"/>
        <end position="101"/>
    </location>
</feature>
<sequence>MVAAVAAVAGAVVTYGSDVGNVVYVAIYLVLCALSWRAARRADGDSRAPWTLIAVAMSLWFAGDVVEIVQYYVSSVPTVGVTDLFWLGGYPLFAVALTMMARRRAPGRMRAAVLDSLTLTVAAGAASWQFLVEPVLRAGYGLADSIVPALYPVADVVLLAGMLIVALSPGTRTAPTRLLLGAIGVYLGVDLGYNLLPYVLDAALVERLGALIMLGNALAVAAGLHPGRGELTRPGERVSLLHPARVLFLGLALMTTPLLAMLQSGFDHREIILVVATTACAAFVLARFTTAVREQERAQAELAYQAQHDPLTGLANRAVLTERLGRLLPTGDTAVSVLYLDLDGFKEINDRHGHDAGDAVLQAVSRRLSAAVRETDLVARLGGDEFVLLCPATPRVDAIRLAERVLHDVAQPIAWHGLALRVGTSIGIADRPHGAEAGPAAVLRSADIAMYHAKRQGRGRWAVASSGDAQLAPETIAP</sequence>
<dbReference type="NCBIfam" id="TIGR00254">
    <property type="entry name" value="GGDEF"/>
    <property type="match status" value="1"/>
</dbReference>
<feature type="transmembrane region" description="Helical" evidence="1">
    <location>
        <begin position="146"/>
        <end position="166"/>
    </location>
</feature>
<reference evidence="3 4" key="1">
    <citation type="submission" date="2021-01" db="EMBL/GenBank/DDBJ databases">
        <title>Whole genome shotgun sequence of Actinoplanes deccanensis NBRC 13994.</title>
        <authorList>
            <person name="Komaki H."/>
            <person name="Tamura T."/>
        </authorList>
    </citation>
    <scope>NUCLEOTIDE SEQUENCE [LARGE SCALE GENOMIC DNA]</scope>
    <source>
        <strain evidence="3 4">NBRC 13994</strain>
    </source>
</reference>
<dbReference type="Proteomes" id="UP000609879">
    <property type="component" value="Unassembled WGS sequence"/>
</dbReference>
<protein>
    <recommendedName>
        <fullName evidence="2">GGDEF domain-containing protein</fullName>
    </recommendedName>
</protein>
<dbReference type="InterPro" id="IPR052163">
    <property type="entry name" value="DGC-Regulatory_Protein"/>
</dbReference>
<keyword evidence="1" id="KW-0472">Membrane</keyword>
<dbReference type="PANTHER" id="PTHR46663">
    <property type="entry name" value="DIGUANYLATE CYCLASE DGCT-RELATED"/>
    <property type="match status" value="1"/>
</dbReference>